<evidence type="ECO:0000259" key="2">
    <source>
        <dbReference type="Pfam" id="PF19200"/>
    </source>
</evidence>
<dbReference type="InterPro" id="IPR043797">
    <property type="entry name" value="MupG_N"/>
</dbReference>
<evidence type="ECO:0000313" key="4">
    <source>
        <dbReference type="EMBL" id="SIR24062.1"/>
    </source>
</evidence>
<evidence type="ECO:0000313" key="6">
    <source>
        <dbReference type="Proteomes" id="UP000215545"/>
    </source>
</evidence>
<evidence type="ECO:0000313" key="3">
    <source>
        <dbReference type="EMBL" id="OXS76649.1"/>
    </source>
</evidence>
<dbReference type="PANTHER" id="PTHR38435">
    <property type="match status" value="1"/>
</dbReference>
<feature type="domain" description="6-phospho-N-acetylmuramidase N-terminal" evidence="2">
    <location>
        <begin position="2"/>
        <end position="231"/>
    </location>
</feature>
<dbReference type="InterPro" id="IPR013785">
    <property type="entry name" value="Aldolase_TIM"/>
</dbReference>
<dbReference type="PANTHER" id="PTHR38435:SF2">
    <property type="entry name" value="DUF871 DOMAIN-CONTAINING PROTEIN"/>
    <property type="match status" value="1"/>
</dbReference>
<dbReference type="Proteomes" id="UP000215545">
    <property type="component" value="Unassembled WGS sequence"/>
</dbReference>
<evidence type="ECO:0000259" key="1">
    <source>
        <dbReference type="Pfam" id="PF05913"/>
    </source>
</evidence>
<dbReference type="EMBL" id="FTLX01000006">
    <property type="protein sequence ID" value="SIR24062.1"/>
    <property type="molecule type" value="Genomic_DNA"/>
</dbReference>
<organism evidence="4 5">
    <name type="scientific">Domibacillus enclensis</name>
    <dbReference type="NCBI Taxonomy" id="1017273"/>
    <lineage>
        <taxon>Bacteria</taxon>
        <taxon>Bacillati</taxon>
        <taxon>Bacillota</taxon>
        <taxon>Bacilli</taxon>
        <taxon>Bacillales</taxon>
        <taxon>Bacillaceae</taxon>
        <taxon>Domibacillus</taxon>
    </lineage>
</organism>
<dbReference type="OrthoDB" id="5809921at2"/>
<evidence type="ECO:0000313" key="5">
    <source>
        <dbReference type="Proteomes" id="UP000186385"/>
    </source>
</evidence>
<reference evidence="4 5" key="1">
    <citation type="submission" date="2017-01" db="EMBL/GenBank/DDBJ databases">
        <authorList>
            <person name="Mah S.A."/>
            <person name="Swanson W.J."/>
            <person name="Moy G.W."/>
            <person name="Vacquier V.D."/>
        </authorList>
    </citation>
    <scope>NUCLEOTIDE SEQUENCE [LARGE SCALE GENOMIC DNA]</scope>
    <source>
        <strain evidence="4 5">NIO-1016</strain>
    </source>
</reference>
<dbReference type="InterPro" id="IPR017853">
    <property type="entry name" value="GH"/>
</dbReference>
<dbReference type="Gene3D" id="3.20.20.70">
    <property type="entry name" value="Aldolase class I"/>
    <property type="match status" value="1"/>
</dbReference>
<dbReference type="EMBL" id="MWSK01000006">
    <property type="protein sequence ID" value="OXS76649.1"/>
    <property type="molecule type" value="Genomic_DNA"/>
</dbReference>
<feature type="domain" description="6-phospho-N-acetylmuramidase C-terminal" evidence="1">
    <location>
        <begin position="252"/>
        <end position="345"/>
    </location>
</feature>
<dbReference type="InterPro" id="IPR043894">
    <property type="entry name" value="MupG_C"/>
</dbReference>
<dbReference type="Pfam" id="PF05913">
    <property type="entry name" value="MupG_C"/>
    <property type="match status" value="1"/>
</dbReference>
<dbReference type="SUPFAM" id="SSF50891">
    <property type="entry name" value="Cyclophilin-like"/>
    <property type="match status" value="1"/>
</dbReference>
<dbReference type="Gene3D" id="2.40.100.10">
    <property type="entry name" value="Cyclophilin-like"/>
    <property type="match status" value="1"/>
</dbReference>
<dbReference type="InterPro" id="IPR008589">
    <property type="entry name" value="MupG"/>
</dbReference>
<reference evidence="6" key="2">
    <citation type="submission" date="2017-03" db="EMBL/GenBank/DDBJ databases">
        <title>Bacillus sp. V-88(T) DSM27956, whole genome shotgun sequencing project.</title>
        <authorList>
            <person name="Dastager S.G."/>
            <person name="Neurgaonkar P.S."/>
            <person name="Dharne M.S."/>
        </authorList>
    </citation>
    <scope>NUCLEOTIDE SEQUENCE [LARGE SCALE GENOMIC DNA]</scope>
    <source>
        <strain evidence="6">DSM 25145</strain>
    </source>
</reference>
<dbReference type="Pfam" id="PF19200">
    <property type="entry name" value="MupG_N"/>
    <property type="match status" value="1"/>
</dbReference>
<sequence>MLGVSVYLNKEIKDDQIIYLKEAKKHGFQSVFTSLHIPEDDASRLRGRFQSLANLCKRLGLSLVADVAASSLEKIGSSFEQAEELVGWGVSGLRMDDGVAPADIARLSHCMKVALNASTVRQEEWEELLRCGIRVSNVEAWHNFYPRPETGLSEAFFREKNEWLHSLGLTVMAFVPGDGVKRGPLFSGLPTLEKHRHGAPFPAALELMSHLCVQKVFIGDPDLSSRSFWQFAFYNKGCIPLKASAFTDVTPYQHVQTNRPDPARDCIRSVESRKLVESSIKPFRTVSRPKGSVTVDNERYLRYAGELQITLCDLPADEKVNVIGRVAEEDLALLSHIGPNQSFWIEWGS</sequence>
<dbReference type="InterPro" id="IPR029000">
    <property type="entry name" value="Cyclophilin-like_dom_sf"/>
</dbReference>
<reference evidence="3" key="3">
    <citation type="submission" date="2017-03" db="EMBL/GenBank/DDBJ databases">
        <authorList>
            <person name="Dastager S.G."/>
            <person name="Neurgaonkar P.S."/>
            <person name="Dharne M.S."/>
        </authorList>
    </citation>
    <scope>NUCLEOTIDE SEQUENCE</scope>
    <source>
        <strain evidence="3">DSM 25145</strain>
    </source>
</reference>
<keyword evidence="6" id="KW-1185">Reference proteome</keyword>
<dbReference type="RefSeq" id="WP_045852265.1">
    <property type="nucleotide sequence ID" value="NZ_FTLX01000006.1"/>
</dbReference>
<dbReference type="SUPFAM" id="SSF51445">
    <property type="entry name" value="(Trans)glycosidases"/>
    <property type="match status" value="1"/>
</dbReference>
<dbReference type="AlphaFoldDB" id="A0A1N6ZAX7"/>
<name>A0A1N6ZAX7_9BACI</name>
<dbReference type="STRING" id="1017273.SAMN05443094_106163"/>
<dbReference type="Proteomes" id="UP000186385">
    <property type="component" value="Unassembled WGS sequence"/>
</dbReference>
<gene>
    <name evidence="3" type="ORF">B1B05_13350</name>
    <name evidence="4" type="ORF">SAMN05443094_106163</name>
</gene>
<accession>A0A1N6ZAX7</accession>
<proteinExistence type="predicted"/>
<protein>
    <submittedName>
        <fullName evidence="3">Cell surface protein</fullName>
    </submittedName>
</protein>